<dbReference type="SMART" id="SM00220">
    <property type="entry name" value="S_TKc"/>
    <property type="match status" value="1"/>
</dbReference>
<feature type="region of interest" description="Disordered" evidence="4">
    <location>
        <begin position="789"/>
        <end position="811"/>
    </location>
</feature>
<feature type="compositionally biased region" description="Polar residues" evidence="4">
    <location>
        <begin position="1358"/>
        <end position="1372"/>
    </location>
</feature>
<dbReference type="InterPro" id="IPR008271">
    <property type="entry name" value="Ser/Thr_kinase_AS"/>
</dbReference>
<organism evidence="6">
    <name type="scientific">Pseudozyma antarctica</name>
    <name type="common">Yeast</name>
    <name type="synonym">Candida antarctica</name>
    <dbReference type="NCBI Taxonomy" id="84753"/>
    <lineage>
        <taxon>Eukaryota</taxon>
        <taxon>Fungi</taxon>
        <taxon>Dikarya</taxon>
        <taxon>Basidiomycota</taxon>
        <taxon>Ustilaginomycotina</taxon>
        <taxon>Ustilaginomycetes</taxon>
        <taxon>Ustilaginales</taxon>
        <taxon>Ustilaginaceae</taxon>
        <taxon>Moesziomyces</taxon>
    </lineage>
</organism>
<evidence type="ECO:0000256" key="4">
    <source>
        <dbReference type="SAM" id="MobiDB-lite"/>
    </source>
</evidence>
<evidence type="ECO:0000259" key="5">
    <source>
        <dbReference type="PROSITE" id="PS50011"/>
    </source>
</evidence>
<keyword evidence="1" id="KW-0723">Serine/threonine-protein kinase</keyword>
<keyword evidence="7" id="KW-1185">Reference proteome</keyword>
<feature type="region of interest" description="Disordered" evidence="4">
    <location>
        <begin position="1149"/>
        <end position="1216"/>
    </location>
</feature>
<evidence type="ECO:0000256" key="2">
    <source>
        <dbReference type="ARBA" id="ARBA00022741"/>
    </source>
</evidence>
<keyword evidence="6" id="KW-0808">Transferase</keyword>
<evidence type="ECO:0000256" key="1">
    <source>
        <dbReference type="ARBA" id="ARBA00022527"/>
    </source>
</evidence>
<feature type="compositionally biased region" description="Low complexity" evidence="4">
    <location>
        <begin position="1206"/>
        <end position="1216"/>
    </location>
</feature>
<proteinExistence type="predicted"/>
<protein>
    <submittedName>
        <fullName evidence="6">Protein kinase</fullName>
    </submittedName>
</protein>
<feature type="compositionally biased region" description="Low complexity" evidence="4">
    <location>
        <begin position="736"/>
        <end position="753"/>
    </location>
</feature>
<keyword evidence="2" id="KW-0547">Nucleotide-binding</keyword>
<feature type="compositionally biased region" description="Basic and acidic residues" evidence="4">
    <location>
        <begin position="1076"/>
        <end position="1087"/>
    </location>
</feature>
<dbReference type="HOGENOM" id="CLU_004931_1_0_1"/>
<feature type="compositionally biased region" description="Low complexity" evidence="4">
    <location>
        <begin position="1276"/>
        <end position="1295"/>
    </location>
</feature>
<dbReference type="FunFam" id="3.30.200.20:FF:000233">
    <property type="entry name" value="Meiosis induction protein kinase"/>
    <property type="match status" value="1"/>
</dbReference>
<feature type="region of interest" description="Disordered" evidence="4">
    <location>
        <begin position="274"/>
        <end position="302"/>
    </location>
</feature>
<dbReference type="InterPro" id="IPR050117">
    <property type="entry name" value="MAPK"/>
</dbReference>
<evidence type="ECO:0000313" key="7">
    <source>
        <dbReference type="Proteomes" id="UP000053758"/>
    </source>
</evidence>
<feature type="domain" description="Protein kinase" evidence="5">
    <location>
        <begin position="314"/>
        <end position="652"/>
    </location>
</feature>
<dbReference type="Gene3D" id="3.30.200.20">
    <property type="entry name" value="Phosphorylase Kinase, domain 1"/>
    <property type="match status" value="1"/>
</dbReference>
<name>A0A081CD40_PSEA2</name>
<feature type="compositionally biased region" description="Polar residues" evidence="4">
    <location>
        <begin position="1051"/>
        <end position="1062"/>
    </location>
</feature>
<dbReference type="Proteomes" id="UP000053758">
    <property type="component" value="Unassembled WGS sequence"/>
</dbReference>
<dbReference type="CDD" id="cd07830">
    <property type="entry name" value="STKc_MAK_like"/>
    <property type="match status" value="1"/>
</dbReference>
<keyword evidence="6" id="KW-0418">Kinase</keyword>
<feature type="compositionally biased region" description="Polar residues" evidence="4">
    <location>
        <begin position="896"/>
        <end position="911"/>
    </location>
</feature>
<evidence type="ECO:0000313" key="6">
    <source>
        <dbReference type="EMBL" id="GAK64586.1"/>
    </source>
</evidence>
<accession>A0A081CD40</accession>
<feature type="region of interest" description="Disordered" evidence="4">
    <location>
        <begin position="658"/>
        <end position="712"/>
    </location>
</feature>
<dbReference type="GO" id="GO:0005524">
    <property type="term" value="F:ATP binding"/>
    <property type="evidence" value="ECO:0007669"/>
    <property type="project" value="UniProtKB-KW"/>
</dbReference>
<dbReference type="GeneID" id="26303637"/>
<dbReference type="Gene3D" id="1.10.510.10">
    <property type="entry name" value="Transferase(Phosphotransferase) domain 1"/>
    <property type="match status" value="1"/>
</dbReference>
<dbReference type="SUPFAM" id="SSF56112">
    <property type="entry name" value="Protein kinase-like (PK-like)"/>
    <property type="match status" value="1"/>
</dbReference>
<dbReference type="FunFam" id="1.10.510.10:FF:000314">
    <property type="entry name" value="Serine threonine-protein kinase mak"/>
    <property type="match status" value="1"/>
</dbReference>
<dbReference type="RefSeq" id="XP_014657526.1">
    <property type="nucleotide sequence ID" value="XM_014802040.1"/>
</dbReference>
<dbReference type="PANTHER" id="PTHR24055">
    <property type="entry name" value="MITOGEN-ACTIVATED PROTEIN KINASE"/>
    <property type="match status" value="1"/>
</dbReference>
<feature type="compositionally biased region" description="Basic and acidic residues" evidence="4">
    <location>
        <begin position="1013"/>
        <end position="1046"/>
    </location>
</feature>
<reference evidence="6" key="1">
    <citation type="submission" date="2014-07" db="EMBL/GenBank/DDBJ databases">
        <title>Draft genome sequence of the yeast Pseudozyma antarctica JCM 10317 known as a producer of lipase B which used in a wide range of industrial applications.</title>
        <authorList>
            <person name="Morita T."/>
            <person name="Saika A."/>
            <person name="Koike H."/>
        </authorList>
    </citation>
    <scope>NUCLEOTIDE SEQUENCE</scope>
    <source>
        <strain evidence="6">JCM 10317</strain>
    </source>
</reference>
<feature type="region of interest" description="Disordered" evidence="4">
    <location>
        <begin position="1257"/>
        <end position="1392"/>
    </location>
</feature>
<dbReference type="PROSITE" id="PS00108">
    <property type="entry name" value="PROTEIN_KINASE_ST"/>
    <property type="match status" value="1"/>
</dbReference>
<feature type="region of interest" description="Disordered" evidence="4">
    <location>
        <begin position="975"/>
        <end position="1123"/>
    </location>
</feature>
<sequence>MQKMVKASKALELLHFAPTLARRCLWQPRLLPSALHSSSRDALVPHRQTPPSPTATHVAHHHRLVPLHLPSLLSPQTSHWHAPGEHHLYLTIARNDSIPSTLRLPCARTARKSPFALALDWLLSPLRLGPRRSTWISSSHPLSSAQNRAPFETRLSAPSAAAAHPFAALVSRLALPHLRPVTSSHSVTRQPLRSRARGAPSLSLDQVALASPISSRILPDQLLVPPSIIAKRVASSSKLPLALPANDQHHRHIDLRTDMAGSSGAVYPAAAHGSNALKSDAPPPAAGPSASSSLRPPEMPTTAASLMREGPRDFTVIKDVGDGSFGTVCLADWKSPLPSGTMLSPMQHPTTRPEYIGKRLVAIKKMKKPFPNWQECMKLKELKSLLTIPPHPNIIPLYDAFLMPTTKELHFVFECMEGNLYQLTKSRKGRPLAAGLVASIYEQIALGLDHIHQHGYFHRDMKPENLLITTTGLADYPQLQPGAPPEKDVLVIVKLADFGLARETLSKPPYTEYVSTRWYRAPEVLLRSRDYSNPVDMWALGTILAELVNLKPLFPGHSEVDQVLQICEVLGDPSHSYGHDSRSRRNGGGPWDRGIRMARSVGFQFPICKPVKFSRLFSDRVPRSLVDCIEDLLRYDPKARLTSKDCIEHEYMKMDAPRMRPPQAKPVVSATAPLRPPQNFAANAGASRPVPPSHSTPLSPQASKPPFGAAEPNLKPMAMLRQPNGSAVVMVNGSRPTDASDPAASANASPASPMQVDAAEMQWAPPMPSMQRDVSLSGYPAFPDSASLYAQSSSTHHDDPSSGAPSSDATVVLGNASTAPSASQATDATLKHGDYRQGQTLQAHQYEQYQRQYRQDVANLQRDAYDDPQARGFAPHAAGYPHVGIDRGLPGAMSSGDLSQKNDSNASNETIGSRDKERRRSKGWGLNISSVFGSSGGSTTAVGSSGGVAGNATGGAQHYGSPNAAAARMASNGMMPHAQQDLRSPMEPTPAQKIAAEHSGAAPQSNGAPAKPVDPKKAKKEAEKAAREAEKARREAQQKAARDRARAVMQKRNQLLASSNSKDPVEWLAGSIQADEPYRTGPSEKARGKQPAAPGSQLSPSMPSFGSGEFPRSPLQPPIHGLSPDYGLAANPAVTGNMAWRGVGATRYSRSNKARRREHDDDHSMSSFEDAVDPRRASMQSYQTGDSDPGPGTGSHLPQGHHIQRASSSSSLASAPSFDQRRFAPSLESHRSSQETRSISSLDHQLITNMENMTAAEARTRTPGNVSPGPAHMVGARQSLSRQSRANSRASSTSAHRQGSASPLHHASGIPRFHPYHGGAGAAPAGFHPNYQLPPLHQSLHNAIPHRGDTGGDGSAPQAFQSNAGHAQQQHHINPIFHVPGGNGGHGTTLPPFSSIAASIDASSTDDKTAQMLYAQARASGPLPQN</sequence>
<evidence type="ECO:0000256" key="3">
    <source>
        <dbReference type="ARBA" id="ARBA00022840"/>
    </source>
</evidence>
<keyword evidence="3" id="KW-0067">ATP-binding</keyword>
<feature type="region of interest" description="Disordered" evidence="4">
    <location>
        <begin position="728"/>
        <end position="756"/>
    </location>
</feature>
<dbReference type="InterPro" id="IPR000719">
    <property type="entry name" value="Prot_kinase_dom"/>
</dbReference>
<dbReference type="GO" id="GO:0004674">
    <property type="term" value="F:protein serine/threonine kinase activity"/>
    <property type="evidence" value="ECO:0007669"/>
    <property type="project" value="UniProtKB-KW"/>
</dbReference>
<gene>
    <name evidence="6" type="ORF">PAN0_005d2800</name>
</gene>
<dbReference type="Pfam" id="PF00069">
    <property type="entry name" value="Pkinase"/>
    <property type="match status" value="1"/>
</dbReference>
<dbReference type="PROSITE" id="PS50011">
    <property type="entry name" value="PROTEIN_KINASE_DOM"/>
    <property type="match status" value="1"/>
</dbReference>
<dbReference type="InterPro" id="IPR011009">
    <property type="entry name" value="Kinase-like_dom_sf"/>
</dbReference>
<dbReference type="EMBL" id="DF830072">
    <property type="protein sequence ID" value="GAK64586.1"/>
    <property type="molecule type" value="Genomic_DNA"/>
</dbReference>
<feature type="region of interest" description="Disordered" evidence="4">
    <location>
        <begin position="884"/>
        <end position="922"/>
    </location>
</feature>